<proteinExistence type="predicted"/>
<evidence type="ECO:0000313" key="2">
    <source>
        <dbReference type="EMBL" id="MQT28830.1"/>
    </source>
</evidence>
<evidence type="ECO:0000313" key="3">
    <source>
        <dbReference type="Proteomes" id="UP000713985"/>
    </source>
</evidence>
<accession>A0ABW9PNI6</accession>
<organism evidence="2 3">
    <name type="scientific">Pseudomonas helleri</name>
    <dbReference type="NCBI Taxonomy" id="1608996"/>
    <lineage>
        <taxon>Bacteria</taxon>
        <taxon>Pseudomonadati</taxon>
        <taxon>Pseudomonadota</taxon>
        <taxon>Gammaproteobacteria</taxon>
        <taxon>Pseudomonadales</taxon>
        <taxon>Pseudomonadaceae</taxon>
        <taxon>Pseudomonas</taxon>
    </lineage>
</organism>
<dbReference type="InterPro" id="IPR025330">
    <property type="entry name" value="DUF4236"/>
</dbReference>
<sequence>MRFSFRKRVKIAPGIYVNLGKKGVSSLSVGAKGATVNFKGKTDRHNLVIGRPMALLIQNI</sequence>
<dbReference type="RefSeq" id="WP_153427781.1">
    <property type="nucleotide sequence ID" value="NZ_WIWP01000150.1"/>
</dbReference>
<gene>
    <name evidence="2" type="ORF">GHN94_23870</name>
</gene>
<evidence type="ECO:0000259" key="1">
    <source>
        <dbReference type="Pfam" id="PF14020"/>
    </source>
</evidence>
<keyword evidence="3" id="KW-1185">Reference proteome</keyword>
<comment type="caution">
    <text evidence="2">The sequence shown here is derived from an EMBL/GenBank/DDBJ whole genome shotgun (WGS) entry which is preliminary data.</text>
</comment>
<dbReference type="Pfam" id="PF14020">
    <property type="entry name" value="DUF4236"/>
    <property type="match status" value="1"/>
</dbReference>
<dbReference type="EMBL" id="WIWP01000150">
    <property type="protein sequence ID" value="MQT28830.1"/>
    <property type="molecule type" value="Genomic_DNA"/>
</dbReference>
<dbReference type="Proteomes" id="UP000713985">
    <property type="component" value="Unassembled WGS sequence"/>
</dbReference>
<feature type="domain" description="DUF4236" evidence="1">
    <location>
        <begin position="3"/>
        <end position="47"/>
    </location>
</feature>
<name>A0ABW9PNI6_9PSED</name>
<protein>
    <submittedName>
        <fullName evidence="2">DUF4236 domain-containing protein</fullName>
    </submittedName>
</protein>
<reference evidence="2 3" key="1">
    <citation type="submission" date="2019-10" db="EMBL/GenBank/DDBJ databases">
        <title>Evaluation of single-gene subtyping targets for Pseudomonas.</title>
        <authorList>
            <person name="Reichler S.J."/>
            <person name="Orsi R.H."/>
            <person name="Wiedmann M."/>
            <person name="Martin N.H."/>
            <person name="Murphy S.I."/>
        </authorList>
    </citation>
    <scope>NUCLEOTIDE SEQUENCE [LARGE SCALE GENOMIC DNA]</scope>
    <source>
        <strain evidence="2 3">FSL R10-0802</strain>
    </source>
</reference>